<keyword evidence="3" id="KW-1185">Reference proteome</keyword>
<evidence type="ECO:0000259" key="1">
    <source>
        <dbReference type="Pfam" id="PF11716"/>
    </source>
</evidence>
<dbReference type="InterPro" id="IPR034660">
    <property type="entry name" value="DinB/YfiT-like"/>
</dbReference>
<dbReference type="RefSeq" id="WP_206010162.1">
    <property type="nucleotide sequence ID" value="NZ_CP070619.1"/>
</dbReference>
<name>A0A974ZXK6_9NOCA</name>
<dbReference type="SUPFAM" id="SSF109854">
    <property type="entry name" value="DinB/YfiT-like putative metalloenzymes"/>
    <property type="match status" value="1"/>
</dbReference>
<dbReference type="GO" id="GO:0016853">
    <property type="term" value="F:isomerase activity"/>
    <property type="evidence" value="ECO:0007669"/>
    <property type="project" value="UniProtKB-KW"/>
</dbReference>
<sequence length="239" mass="26029">MSFHDLDLNERLLIARRGTAYFAQRLAELTDDDMNGDTLLAGWSRRHLLAHVGYNAAALCRLLDWAATGVETPMYESPEQRGREIDEGATLSAAALRNLFDHTVARLDEKWRNLPDAAWEAQVRTAQGRLVPVSETAWMRTREVWIHAVDLGNGGRFGDFPAVVLGSLLTDITGMWQRKDLGGGLVITVDGCEPIAVQPDSAPAEKVSGPLPAVVRWAAGRGAVGLAAGGETPEPPRWL</sequence>
<dbReference type="Proteomes" id="UP000662986">
    <property type="component" value="Chromosome"/>
</dbReference>
<accession>A0A974ZXK6</accession>
<gene>
    <name evidence="2" type="ORF">JWS13_36295</name>
</gene>
<dbReference type="InterPro" id="IPR017517">
    <property type="entry name" value="Maleyloyr_isom"/>
</dbReference>
<protein>
    <submittedName>
        <fullName evidence="2">Maleylpyruvate isomerase family mycothiol-dependent enzyme</fullName>
    </submittedName>
</protein>
<keyword evidence="2" id="KW-0413">Isomerase</keyword>
<organism evidence="2 3">
    <name type="scientific">Rhodococcus pseudokoreensis</name>
    <dbReference type="NCBI Taxonomy" id="2811421"/>
    <lineage>
        <taxon>Bacteria</taxon>
        <taxon>Bacillati</taxon>
        <taxon>Actinomycetota</taxon>
        <taxon>Actinomycetes</taxon>
        <taxon>Mycobacteriales</taxon>
        <taxon>Nocardiaceae</taxon>
        <taxon>Rhodococcus</taxon>
    </lineage>
</organism>
<dbReference type="Pfam" id="PF11716">
    <property type="entry name" value="MDMPI_N"/>
    <property type="match status" value="1"/>
</dbReference>
<dbReference type="Gene3D" id="3.30.1050.20">
    <property type="match status" value="1"/>
</dbReference>
<dbReference type="EMBL" id="CP070619">
    <property type="protein sequence ID" value="QSE93672.1"/>
    <property type="molecule type" value="Genomic_DNA"/>
</dbReference>
<dbReference type="InterPro" id="IPR036527">
    <property type="entry name" value="SCP2_sterol-bd_dom_sf"/>
</dbReference>
<proteinExistence type="predicted"/>
<evidence type="ECO:0000313" key="2">
    <source>
        <dbReference type="EMBL" id="QSE93672.1"/>
    </source>
</evidence>
<reference evidence="2 3" key="1">
    <citation type="journal article" date="2021" name="Microbiol. Resour. Announc.">
        <title>Complete Genome Sequences of Two Rhodococcus sp. Strains with Large and Linear Chromosomes, Isolated from Apple Rhizosphere.</title>
        <authorList>
            <person name="Benning S."/>
            <person name="Brugnone N."/>
            <person name="Siani R."/>
            <person name="Kublik S."/>
            <person name="Schloter M."/>
            <person name="Rad V."/>
        </authorList>
    </citation>
    <scope>NUCLEOTIDE SEQUENCE [LARGE SCALE GENOMIC DNA]</scope>
    <source>
        <strain evidence="2 3">R79</strain>
    </source>
</reference>
<dbReference type="NCBIfam" id="TIGR03083">
    <property type="entry name" value="maleylpyruvate isomerase family mycothiol-dependent enzyme"/>
    <property type="match status" value="1"/>
</dbReference>
<dbReference type="SUPFAM" id="SSF55718">
    <property type="entry name" value="SCP-like"/>
    <property type="match status" value="1"/>
</dbReference>
<dbReference type="Gene3D" id="1.20.120.450">
    <property type="entry name" value="dinb family like domain"/>
    <property type="match status" value="1"/>
</dbReference>
<evidence type="ECO:0000313" key="3">
    <source>
        <dbReference type="Proteomes" id="UP000662986"/>
    </source>
</evidence>
<dbReference type="InterPro" id="IPR024344">
    <property type="entry name" value="MDMPI_metal-binding"/>
</dbReference>
<feature type="domain" description="Mycothiol-dependent maleylpyruvate isomerase metal-binding" evidence="1">
    <location>
        <begin position="16"/>
        <end position="151"/>
    </location>
</feature>
<reference evidence="2 3" key="2">
    <citation type="journal article" date="2022" name="Arch. Microbiol.">
        <title>Rhodococcus pseudokoreensis sp. nov. isolated from the rhizosphere of young M26 apple rootstocks.</title>
        <authorList>
            <person name="Kampfer P."/>
            <person name="Glaeser S.P."/>
            <person name="Blom J."/>
            <person name="Wolf J."/>
            <person name="Benning S."/>
            <person name="Schloter M."/>
            <person name="Neumann-Schaal M."/>
        </authorList>
    </citation>
    <scope>NUCLEOTIDE SEQUENCE [LARGE SCALE GENOMIC DNA]</scope>
    <source>
        <strain evidence="2 3">R79</strain>
    </source>
</reference>